<comment type="subcellular location">
    <subcellularLocation>
        <location evidence="5">Bacterial microcompartment</location>
    </subcellularLocation>
</comment>
<feature type="binding site" evidence="5">
    <location>
        <position position="216"/>
    </location>
    <ligand>
        <name>adenosylcob(III)alamin</name>
        <dbReference type="ChEBI" id="CHEBI:18408"/>
    </ligand>
</feature>
<keyword evidence="4 5" id="KW-1283">Bacterial microcompartment</keyword>
<evidence type="ECO:0000256" key="1">
    <source>
        <dbReference type="ARBA" id="ARBA00022628"/>
    </source>
</evidence>
<comment type="function">
    <text evidence="5">Catalyzes the deamination of various vicinal amino-alcohols to oxo compounds. Allows this organism to utilize ethanolamine as the sole source of nitrogen and carbon in the presence of external vitamin B12.</text>
</comment>
<dbReference type="EC" id="4.3.1.7" evidence="5"/>
<reference evidence="6" key="1">
    <citation type="submission" date="2024-05" db="EMBL/GenBank/DDBJ databases">
        <authorList>
            <person name="Kim S."/>
            <person name="Heo J."/>
            <person name="Choi H."/>
            <person name="Choi Y."/>
            <person name="Kwon S.-W."/>
            <person name="Kim Y."/>
        </authorList>
    </citation>
    <scope>NUCLEOTIDE SEQUENCE</scope>
    <source>
        <strain evidence="6">KACC 23698</strain>
    </source>
</reference>
<dbReference type="GO" id="GO:0006520">
    <property type="term" value="P:amino acid metabolic process"/>
    <property type="evidence" value="ECO:0007669"/>
    <property type="project" value="InterPro"/>
</dbReference>
<evidence type="ECO:0000256" key="4">
    <source>
        <dbReference type="ARBA" id="ARBA00024446"/>
    </source>
</evidence>
<name>A0AAU7JEC4_9HYPH</name>
<keyword evidence="2 5" id="KW-0456">Lyase</keyword>
<comment type="catalytic activity">
    <reaction evidence="5">
        <text>ethanolamine = acetaldehyde + NH4(+)</text>
        <dbReference type="Rhea" id="RHEA:15313"/>
        <dbReference type="ChEBI" id="CHEBI:15343"/>
        <dbReference type="ChEBI" id="CHEBI:28938"/>
        <dbReference type="ChEBI" id="CHEBI:57603"/>
        <dbReference type="EC" id="4.3.1.7"/>
    </reaction>
</comment>
<evidence type="ECO:0000256" key="3">
    <source>
        <dbReference type="ARBA" id="ARBA00023285"/>
    </source>
</evidence>
<protein>
    <recommendedName>
        <fullName evidence="5">Ethanolamine ammonia-lyase small subunit</fullName>
        <shortName evidence="5">EAL small subunit</shortName>
        <ecNumber evidence="5">4.3.1.7</ecNumber>
    </recommendedName>
</protein>
<dbReference type="Gene3D" id="3.40.50.11240">
    <property type="entry name" value="Ethanolamine ammonia-lyase light chain (EutC)"/>
    <property type="match status" value="1"/>
</dbReference>
<keyword evidence="3 5" id="KW-0170">Cobalt</keyword>
<dbReference type="InterPro" id="IPR009246">
    <property type="entry name" value="EutC"/>
</dbReference>
<comment type="similarity">
    <text evidence="5">Belongs to the EutC family.</text>
</comment>
<evidence type="ECO:0000313" key="6">
    <source>
        <dbReference type="EMBL" id="XBO38379.1"/>
    </source>
</evidence>
<keyword evidence="1 5" id="KW-0846">Cobalamin</keyword>
<dbReference type="GO" id="GO:0046336">
    <property type="term" value="P:ethanolamine catabolic process"/>
    <property type="evidence" value="ECO:0007669"/>
    <property type="project" value="UniProtKB-UniRule"/>
</dbReference>
<feature type="binding site" evidence="5">
    <location>
        <position position="166"/>
    </location>
    <ligand>
        <name>adenosylcob(III)alamin</name>
        <dbReference type="ChEBI" id="CHEBI:18408"/>
    </ligand>
</feature>
<comment type="pathway">
    <text evidence="5">Amine and polyamine degradation; ethanolamine degradation.</text>
</comment>
<dbReference type="EMBL" id="CP157484">
    <property type="protein sequence ID" value="XBO38379.1"/>
    <property type="molecule type" value="Genomic_DNA"/>
</dbReference>
<feature type="binding site" evidence="5">
    <location>
        <position position="187"/>
    </location>
    <ligand>
        <name>adenosylcob(III)alamin</name>
        <dbReference type="ChEBI" id="CHEBI:18408"/>
    </ligand>
</feature>
<dbReference type="InterPro" id="IPR042255">
    <property type="entry name" value="EutC_N"/>
</dbReference>
<comment type="cofactor">
    <cofactor evidence="5">
        <name>adenosylcob(III)alamin</name>
        <dbReference type="ChEBI" id="CHEBI:18408"/>
    </cofactor>
    <text evidence="5">Binds between the large and small subunits.</text>
</comment>
<proteinExistence type="inferred from homology"/>
<dbReference type="PANTHER" id="PTHR39330">
    <property type="entry name" value="ETHANOLAMINE AMMONIA-LYASE LIGHT CHAIN"/>
    <property type="match status" value="1"/>
</dbReference>
<dbReference type="PANTHER" id="PTHR39330:SF1">
    <property type="entry name" value="ETHANOLAMINE AMMONIA-LYASE SMALL SUBUNIT"/>
    <property type="match status" value="1"/>
</dbReference>
<dbReference type="RefSeq" id="WP_406855219.1">
    <property type="nucleotide sequence ID" value="NZ_CP157484.1"/>
</dbReference>
<dbReference type="PIRSF" id="PIRSF018982">
    <property type="entry name" value="EutC"/>
    <property type="match status" value="1"/>
</dbReference>
<dbReference type="HAMAP" id="MF_00601">
    <property type="entry name" value="EutC"/>
    <property type="match status" value="1"/>
</dbReference>
<dbReference type="Gene3D" id="1.10.30.40">
    <property type="entry name" value="Ethanolamine ammonia-lyase light chain (EutC), N-terminal domain"/>
    <property type="match status" value="1"/>
</dbReference>
<dbReference type="GO" id="GO:0031419">
    <property type="term" value="F:cobalamin binding"/>
    <property type="evidence" value="ECO:0007669"/>
    <property type="project" value="UniProtKB-UniRule"/>
</dbReference>
<dbReference type="GO" id="GO:0009350">
    <property type="term" value="C:ethanolamine ammonia-lyase complex"/>
    <property type="evidence" value="ECO:0007669"/>
    <property type="project" value="UniProtKB-UniRule"/>
</dbReference>
<accession>A0AAU7JEC4</accession>
<gene>
    <name evidence="5 6" type="primary">eutC</name>
    <name evidence="6" type="ORF">ABEG18_22170</name>
</gene>
<dbReference type="AlphaFoldDB" id="A0AAU7JEC4"/>
<dbReference type="InterPro" id="IPR042251">
    <property type="entry name" value="EutC_C"/>
</dbReference>
<evidence type="ECO:0000256" key="5">
    <source>
        <dbReference type="HAMAP-Rule" id="MF_00601"/>
    </source>
</evidence>
<evidence type="ECO:0000256" key="2">
    <source>
        <dbReference type="ARBA" id="ARBA00023239"/>
    </source>
</evidence>
<comment type="subunit">
    <text evidence="5">The basic unit is a heterodimer which dimerizes to form tetramers. The heterotetramers trimerize; 6 large subunits form a core ring with 6 small subunits projecting outwards.</text>
</comment>
<dbReference type="Pfam" id="PF05985">
    <property type="entry name" value="EutC"/>
    <property type="match status" value="1"/>
</dbReference>
<sequence>MTDAPSRPPPSPSQAGPDPLAALRAFTPARIGLGRSGASLPTREVLGFAMAHALARDAVHAALDAEAAAAGLRGLGLQAVICDSAAPARDVYLRRPDLGRTLSAASRLALEALRPDPADVALVIADGLSARAVHDNAIPFAAALLPLLAAAGLTVGPAVVARQARVALGDEIGERLGARAVAVLIGERPGLSAPDSLGLYLTFGPRPGRHDAERNCISNIRTAGLSYAQAAHKAAWLIGEALRRGLTGVDLKDESEAATLAPPPAGPALPGA</sequence>
<organism evidence="6">
    <name type="scientific">Alsobacter sp. KACC 23698</name>
    <dbReference type="NCBI Taxonomy" id="3149229"/>
    <lineage>
        <taxon>Bacteria</taxon>
        <taxon>Pseudomonadati</taxon>
        <taxon>Pseudomonadota</taxon>
        <taxon>Alphaproteobacteria</taxon>
        <taxon>Hyphomicrobiales</taxon>
        <taxon>Alsobacteraceae</taxon>
        <taxon>Alsobacter</taxon>
    </lineage>
</organism>
<dbReference type="NCBIfam" id="NF003971">
    <property type="entry name" value="PRK05465.1"/>
    <property type="match status" value="1"/>
</dbReference>
<dbReference type="GO" id="GO:0031471">
    <property type="term" value="C:ethanolamine degradation polyhedral organelle"/>
    <property type="evidence" value="ECO:0007669"/>
    <property type="project" value="UniProtKB-UniRule"/>
</dbReference>
<dbReference type="GO" id="GO:0008851">
    <property type="term" value="F:ethanolamine ammonia-lyase activity"/>
    <property type="evidence" value="ECO:0007669"/>
    <property type="project" value="UniProtKB-UniRule"/>
</dbReference>